<organism evidence="2 3">
    <name type="scientific">Sordaria macrospora</name>
    <dbReference type="NCBI Taxonomy" id="5147"/>
    <lineage>
        <taxon>Eukaryota</taxon>
        <taxon>Fungi</taxon>
        <taxon>Dikarya</taxon>
        <taxon>Ascomycota</taxon>
        <taxon>Pezizomycotina</taxon>
        <taxon>Sordariomycetes</taxon>
        <taxon>Sordariomycetidae</taxon>
        <taxon>Sordariales</taxon>
        <taxon>Sordariaceae</taxon>
        <taxon>Sordaria</taxon>
    </lineage>
</organism>
<evidence type="ECO:0000256" key="1">
    <source>
        <dbReference type="SAM" id="SignalP"/>
    </source>
</evidence>
<dbReference type="GO" id="GO:0051118">
    <property type="term" value="F:glucan endo-1,3-alpha-glucosidase activity"/>
    <property type="evidence" value="ECO:0007669"/>
    <property type="project" value="InterPro"/>
</dbReference>
<dbReference type="InterPro" id="IPR005197">
    <property type="entry name" value="Glyco_hydro_71"/>
</dbReference>
<evidence type="ECO:0000313" key="2">
    <source>
        <dbReference type="EMBL" id="KAA8628116.1"/>
    </source>
</evidence>
<name>A0A8S8ZH32_SORMA</name>
<reference evidence="2 3" key="1">
    <citation type="submission" date="2017-07" db="EMBL/GenBank/DDBJ databases">
        <title>Genome sequence of the Sordaria macrospora wild type strain R19027.</title>
        <authorList>
            <person name="Nowrousian M."/>
            <person name="Teichert I."/>
            <person name="Kueck U."/>
        </authorList>
    </citation>
    <scope>NUCLEOTIDE SEQUENCE [LARGE SCALE GENOMIC DNA]</scope>
    <source>
        <strain evidence="2 3">R19027</strain>
        <tissue evidence="2">Mycelium</tissue>
    </source>
</reference>
<gene>
    <name evidence="2" type="ORF">SMACR_07937</name>
</gene>
<keyword evidence="1" id="KW-0732">Signal</keyword>
<accession>A0A8S8ZH32</accession>
<feature type="chain" id="PRO_5035910086" evidence="1">
    <location>
        <begin position="29"/>
        <end position="154"/>
    </location>
</feature>
<feature type="signal peptide" evidence="1">
    <location>
        <begin position="1"/>
        <end position="28"/>
    </location>
</feature>
<comment type="caution">
    <text evidence="2">The sequence shown here is derived from an EMBL/GenBank/DDBJ whole genome shotgun (WGS) entry which is preliminary data.</text>
</comment>
<proteinExistence type="predicted"/>
<sequence>MAVKSFSRFLFGIVAVCLWAGHMLEAQAAPEPITDSLIRRQSADDKLVFAYFMVFISFDFNWWHANTQAADVGHKIAQYACLPAQLKINGRVFASSFIGNGLDVAQMRAAAGVDVFWAPNFNPSQTPNNGTLDSAFNWMAWPNNGANKAPPTRT</sequence>
<protein>
    <submittedName>
        <fullName evidence="2">Uncharacterized protein</fullName>
    </submittedName>
</protein>
<dbReference type="EMBL" id="NMPR01000206">
    <property type="protein sequence ID" value="KAA8628116.1"/>
    <property type="molecule type" value="Genomic_DNA"/>
</dbReference>
<dbReference type="VEuPathDB" id="FungiDB:SMAC_07937"/>
<dbReference type="Pfam" id="PF03659">
    <property type="entry name" value="Glyco_hydro_71"/>
    <property type="match status" value="1"/>
</dbReference>
<dbReference type="AlphaFoldDB" id="A0A8S8ZH32"/>
<evidence type="ECO:0000313" key="3">
    <source>
        <dbReference type="Proteomes" id="UP000433876"/>
    </source>
</evidence>
<dbReference type="Proteomes" id="UP000433876">
    <property type="component" value="Unassembled WGS sequence"/>
</dbReference>